<evidence type="ECO:0008006" key="4">
    <source>
        <dbReference type="Google" id="ProtNLM"/>
    </source>
</evidence>
<name>A0A016T1A6_9BILA</name>
<proteinExistence type="predicted"/>
<protein>
    <recommendedName>
        <fullName evidence="4">GOLD domain-containing protein</fullName>
    </recommendedName>
</protein>
<evidence type="ECO:0000256" key="1">
    <source>
        <dbReference type="SAM" id="Phobius"/>
    </source>
</evidence>
<dbReference type="AlphaFoldDB" id="A0A016T1A6"/>
<dbReference type="EMBL" id="JARK01001486">
    <property type="protein sequence ID" value="EYB96416.1"/>
    <property type="molecule type" value="Genomic_DNA"/>
</dbReference>
<dbReference type="OrthoDB" id="10414602at2759"/>
<accession>A0A016T1A6</accession>
<evidence type="ECO:0000313" key="2">
    <source>
        <dbReference type="EMBL" id="EYB96416.1"/>
    </source>
</evidence>
<keyword evidence="1" id="KW-0472">Membrane</keyword>
<keyword evidence="1" id="KW-0812">Transmembrane</keyword>
<sequence>MMIVFKIKSEVHFISMLRLFITCALLCSGYVSCLLCNSERSSNVTELSDREDFITVEAQTCFAKAHYDLGSRRIFLVELYGLNVEEEPGCELGVHGDDGVVKATVTCNSHDNCNTVFLMAIELEKQAFKEDKRLSANAILRALRKAQASAVNRDYLRQSRTSLYIAATIMGLLIISSFAHFASIGPSFFTRMPRKRKNR</sequence>
<dbReference type="Proteomes" id="UP000024635">
    <property type="component" value="Unassembled WGS sequence"/>
</dbReference>
<gene>
    <name evidence="2" type="primary">Acey_s0150.g2741</name>
    <name evidence="2" type="ORF">Y032_0150g2741</name>
</gene>
<keyword evidence="1" id="KW-1133">Transmembrane helix</keyword>
<comment type="caution">
    <text evidence="2">The sequence shown here is derived from an EMBL/GenBank/DDBJ whole genome shotgun (WGS) entry which is preliminary data.</text>
</comment>
<evidence type="ECO:0000313" key="3">
    <source>
        <dbReference type="Proteomes" id="UP000024635"/>
    </source>
</evidence>
<reference evidence="3" key="1">
    <citation type="journal article" date="2015" name="Nat. Genet.">
        <title>The genome and transcriptome of the zoonotic hookworm Ancylostoma ceylanicum identify infection-specific gene families.</title>
        <authorList>
            <person name="Schwarz E.M."/>
            <person name="Hu Y."/>
            <person name="Antoshechkin I."/>
            <person name="Miller M.M."/>
            <person name="Sternberg P.W."/>
            <person name="Aroian R.V."/>
        </authorList>
    </citation>
    <scope>NUCLEOTIDE SEQUENCE</scope>
    <source>
        <strain evidence="3">HY135</strain>
    </source>
</reference>
<organism evidence="2 3">
    <name type="scientific">Ancylostoma ceylanicum</name>
    <dbReference type="NCBI Taxonomy" id="53326"/>
    <lineage>
        <taxon>Eukaryota</taxon>
        <taxon>Metazoa</taxon>
        <taxon>Ecdysozoa</taxon>
        <taxon>Nematoda</taxon>
        <taxon>Chromadorea</taxon>
        <taxon>Rhabditida</taxon>
        <taxon>Rhabditina</taxon>
        <taxon>Rhabditomorpha</taxon>
        <taxon>Strongyloidea</taxon>
        <taxon>Ancylostomatidae</taxon>
        <taxon>Ancylostomatinae</taxon>
        <taxon>Ancylostoma</taxon>
    </lineage>
</organism>
<feature type="transmembrane region" description="Helical" evidence="1">
    <location>
        <begin position="163"/>
        <end position="189"/>
    </location>
</feature>
<keyword evidence="3" id="KW-1185">Reference proteome</keyword>